<protein>
    <submittedName>
        <fullName evidence="2">Uncharacterized protein</fullName>
    </submittedName>
</protein>
<evidence type="ECO:0000313" key="3">
    <source>
        <dbReference type="Proteomes" id="UP001328107"/>
    </source>
</evidence>
<evidence type="ECO:0000256" key="1">
    <source>
        <dbReference type="SAM" id="MobiDB-lite"/>
    </source>
</evidence>
<gene>
    <name evidence="2" type="ORF">PMAYCL1PPCAC_22504</name>
</gene>
<dbReference type="Proteomes" id="UP001328107">
    <property type="component" value="Unassembled WGS sequence"/>
</dbReference>
<accession>A0AAN5CWL8</accession>
<feature type="compositionally biased region" description="Low complexity" evidence="1">
    <location>
        <begin position="24"/>
        <end position="48"/>
    </location>
</feature>
<feature type="non-terminal residue" evidence="2">
    <location>
        <position position="96"/>
    </location>
</feature>
<evidence type="ECO:0000313" key="2">
    <source>
        <dbReference type="EMBL" id="GMR52308.1"/>
    </source>
</evidence>
<dbReference type="EMBL" id="BTRK01000005">
    <property type="protein sequence ID" value="GMR52308.1"/>
    <property type="molecule type" value="Genomic_DNA"/>
</dbReference>
<feature type="region of interest" description="Disordered" evidence="1">
    <location>
        <begin position="23"/>
        <end position="48"/>
    </location>
</feature>
<name>A0AAN5CWL8_9BILA</name>
<organism evidence="2 3">
    <name type="scientific">Pristionchus mayeri</name>
    <dbReference type="NCBI Taxonomy" id="1317129"/>
    <lineage>
        <taxon>Eukaryota</taxon>
        <taxon>Metazoa</taxon>
        <taxon>Ecdysozoa</taxon>
        <taxon>Nematoda</taxon>
        <taxon>Chromadorea</taxon>
        <taxon>Rhabditida</taxon>
        <taxon>Rhabditina</taxon>
        <taxon>Diplogasteromorpha</taxon>
        <taxon>Diplogasteroidea</taxon>
        <taxon>Neodiplogasteridae</taxon>
        <taxon>Pristionchus</taxon>
    </lineage>
</organism>
<proteinExistence type="predicted"/>
<keyword evidence="3" id="KW-1185">Reference proteome</keyword>
<dbReference type="AlphaFoldDB" id="A0AAN5CWL8"/>
<feature type="non-terminal residue" evidence="2">
    <location>
        <position position="1"/>
    </location>
</feature>
<sequence length="96" mass="11261">CLFSWRRSVIFRTMCRMRRTAICSQPPSNQSPLSPRSPARTHSLKTSTRSSLRLFPGCPSKLCCWSRRRNSATWRILAARRSWPHCWRRISIRSAV</sequence>
<comment type="caution">
    <text evidence="2">The sequence shown here is derived from an EMBL/GenBank/DDBJ whole genome shotgun (WGS) entry which is preliminary data.</text>
</comment>
<reference evidence="3" key="1">
    <citation type="submission" date="2022-10" db="EMBL/GenBank/DDBJ databases">
        <title>Genome assembly of Pristionchus species.</title>
        <authorList>
            <person name="Yoshida K."/>
            <person name="Sommer R.J."/>
        </authorList>
    </citation>
    <scope>NUCLEOTIDE SEQUENCE [LARGE SCALE GENOMIC DNA]</scope>
    <source>
        <strain evidence="3">RS5460</strain>
    </source>
</reference>